<keyword evidence="1" id="KW-1133">Transmembrane helix</keyword>
<proteinExistence type="predicted"/>
<dbReference type="RefSeq" id="WP_154553347.1">
    <property type="nucleotide sequence ID" value="NZ_VUNA01000001.1"/>
</dbReference>
<feature type="transmembrane region" description="Helical" evidence="1">
    <location>
        <begin position="115"/>
        <end position="136"/>
    </location>
</feature>
<comment type="caution">
    <text evidence="2">The sequence shown here is derived from an EMBL/GenBank/DDBJ whole genome shotgun (WGS) entry which is preliminary data.</text>
</comment>
<name>A0A6N7XIN7_9FIRM</name>
<feature type="transmembrane region" description="Helical" evidence="1">
    <location>
        <begin position="12"/>
        <end position="35"/>
    </location>
</feature>
<dbReference type="EMBL" id="VUNA01000001">
    <property type="protein sequence ID" value="MST69789.1"/>
    <property type="molecule type" value="Genomic_DNA"/>
</dbReference>
<keyword evidence="3" id="KW-1185">Reference proteome</keyword>
<reference evidence="2 3" key="1">
    <citation type="submission" date="2019-08" db="EMBL/GenBank/DDBJ databases">
        <title>In-depth cultivation of the pig gut microbiome towards novel bacterial diversity and tailored functional studies.</title>
        <authorList>
            <person name="Wylensek D."/>
            <person name="Hitch T.C.A."/>
            <person name="Clavel T."/>
        </authorList>
    </citation>
    <scope>NUCLEOTIDE SEQUENCE [LARGE SCALE GENOMIC DNA]</scope>
    <source>
        <strain evidence="2 3">WCA-MUC-591-APC-4B</strain>
    </source>
</reference>
<dbReference type="AlphaFoldDB" id="A0A6N7XIN7"/>
<feature type="transmembrane region" description="Helical" evidence="1">
    <location>
        <begin position="47"/>
        <end position="68"/>
    </location>
</feature>
<evidence type="ECO:0000256" key="1">
    <source>
        <dbReference type="SAM" id="Phobius"/>
    </source>
</evidence>
<keyword evidence="1" id="KW-0812">Transmembrane</keyword>
<accession>A0A6N7XIN7</accession>
<keyword evidence="1" id="KW-0472">Membrane</keyword>
<evidence type="ECO:0000313" key="2">
    <source>
        <dbReference type="EMBL" id="MST69789.1"/>
    </source>
</evidence>
<gene>
    <name evidence="2" type="ORF">FYJ65_00280</name>
</gene>
<organism evidence="2 3">
    <name type="scientific">Mogibacterium kristiansenii</name>
    <dbReference type="NCBI Taxonomy" id="2606708"/>
    <lineage>
        <taxon>Bacteria</taxon>
        <taxon>Bacillati</taxon>
        <taxon>Bacillota</taxon>
        <taxon>Clostridia</taxon>
        <taxon>Peptostreptococcales</taxon>
        <taxon>Anaerovoracaceae</taxon>
        <taxon>Mogibacterium</taxon>
    </lineage>
</organism>
<evidence type="ECO:0000313" key="3">
    <source>
        <dbReference type="Proteomes" id="UP000469424"/>
    </source>
</evidence>
<dbReference type="Proteomes" id="UP000469424">
    <property type="component" value="Unassembled WGS sequence"/>
</dbReference>
<protein>
    <submittedName>
        <fullName evidence="2">Uncharacterized protein</fullName>
    </submittedName>
</protein>
<sequence>MKNVISNILAILWFFGVLIWTVLFLFIGNIMIFFMDIVGMLKTGFTTSTIGFAFLFIAGFVFAITGWVPAFRRCYYKLPWLYPLSMMLTMHLGILSIAETILAKGFEVISTPRHVVAIVIMIIQVIVCRVLMCIYLKKNPMVLHKYDRVE</sequence>
<feature type="transmembrane region" description="Helical" evidence="1">
    <location>
        <begin position="80"/>
        <end position="103"/>
    </location>
</feature>